<keyword evidence="3" id="KW-0804">Transcription</keyword>
<dbReference type="InterPro" id="IPR018060">
    <property type="entry name" value="HTH_AraC"/>
</dbReference>
<keyword evidence="8" id="KW-1185">Reference proteome</keyword>
<sequence>MSRKVIAVVDDEPRSRQGIKKTIERAAIDQYEVIVAANTKEAMNLIAERKVHVLITDIRMPEQTGLEMLEELKRKAQDPVVIVISAYSEFDYAQHALELGVVNYLLKPIPKEKLMSAINKAIEIEEQRERSGVMNKIVDDKWIQVQKENNYNRAVNEALQYIESHFRETITLKEVADAVHLNASYLSGLFKEELEMTFSEFITRRRIQEAKRLLLTTDNTITEIAEKTGYQTAKYFIKIFKQYENTTPNVYRKENESDS</sequence>
<dbReference type="EMBL" id="JBHSDV010000001">
    <property type="protein sequence ID" value="MFC4386384.1"/>
    <property type="molecule type" value="Genomic_DNA"/>
</dbReference>
<evidence type="ECO:0000256" key="1">
    <source>
        <dbReference type="ARBA" id="ARBA00023015"/>
    </source>
</evidence>
<feature type="modified residue" description="4-aspartylphosphate" evidence="4">
    <location>
        <position position="57"/>
    </location>
</feature>
<reference evidence="8" key="1">
    <citation type="journal article" date="2019" name="Int. J. Syst. Evol. Microbiol.">
        <title>The Global Catalogue of Microorganisms (GCM) 10K type strain sequencing project: providing services to taxonomists for standard genome sequencing and annotation.</title>
        <authorList>
            <consortium name="The Broad Institute Genomics Platform"/>
            <consortium name="The Broad Institute Genome Sequencing Center for Infectious Disease"/>
            <person name="Wu L."/>
            <person name="Ma J."/>
        </authorList>
    </citation>
    <scope>NUCLEOTIDE SEQUENCE [LARGE SCALE GENOMIC DNA]</scope>
    <source>
        <strain evidence="8">KACC 14058</strain>
    </source>
</reference>
<organism evidence="7 8">
    <name type="scientific">Gracilibacillus marinus</name>
    <dbReference type="NCBI Taxonomy" id="630535"/>
    <lineage>
        <taxon>Bacteria</taxon>
        <taxon>Bacillati</taxon>
        <taxon>Bacillota</taxon>
        <taxon>Bacilli</taxon>
        <taxon>Bacillales</taxon>
        <taxon>Bacillaceae</taxon>
        <taxon>Gracilibacillus</taxon>
    </lineage>
</organism>
<dbReference type="InterPro" id="IPR009057">
    <property type="entry name" value="Homeodomain-like_sf"/>
</dbReference>
<dbReference type="Proteomes" id="UP001595880">
    <property type="component" value="Unassembled WGS sequence"/>
</dbReference>
<comment type="caution">
    <text evidence="7">The sequence shown here is derived from an EMBL/GenBank/DDBJ whole genome shotgun (WGS) entry which is preliminary data.</text>
</comment>
<dbReference type="InterPro" id="IPR020449">
    <property type="entry name" value="Tscrpt_reg_AraC-type_HTH"/>
</dbReference>
<dbReference type="InterPro" id="IPR018062">
    <property type="entry name" value="HTH_AraC-typ_CS"/>
</dbReference>
<dbReference type="RefSeq" id="WP_390194943.1">
    <property type="nucleotide sequence ID" value="NZ_JBHSDV010000001.1"/>
</dbReference>
<keyword evidence="2" id="KW-0238">DNA-binding</keyword>
<dbReference type="SUPFAM" id="SSF52172">
    <property type="entry name" value="CheY-like"/>
    <property type="match status" value="1"/>
</dbReference>
<dbReference type="Pfam" id="PF00072">
    <property type="entry name" value="Response_reg"/>
    <property type="match status" value="1"/>
</dbReference>
<dbReference type="PANTHER" id="PTHR43280">
    <property type="entry name" value="ARAC-FAMILY TRANSCRIPTIONAL REGULATOR"/>
    <property type="match status" value="1"/>
</dbReference>
<dbReference type="PROSITE" id="PS00041">
    <property type="entry name" value="HTH_ARAC_FAMILY_1"/>
    <property type="match status" value="1"/>
</dbReference>
<name>A0ABV8VPK6_9BACI</name>
<dbReference type="InterPro" id="IPR011006">
    <property type="entry name" value="CheY-like_superfamily"/>
</dbReference>
<evidence type="ECO:0000259" key="6">
    <source>
        <dbReference type="PROSITE" id="PS50110"/>
    </source>
</evidence>
<evidence type="ECO:0000313" key="8">
    <source>
        <dbReference type="Proteomes" id="UP001595880"/>
    </source>
</evidence>
<evidence type="ECO:0000313" key="7">
    <source>
        <dbReference type="EMBL" id="MFC4386384.1"/>
    </source>
</evidence>
<dbReference type="Pfam" id="PF12833">
    <property type="entry name" value="HTH_18"/>
    <property type="match status" value="1"/>
</dbReference>
<protein>
    <submittedName>
        <fullName evidence="7">Response regulator</fullName>
    </submittedName>
</protein>
<feature type="domain" description="HTH araC/xylS-type" evidence="5">
    <location>
        <begin position="156"/>
        <end position="254"/>
    </location>
</feature>
<dbReference type="CDD" id="cd17536">
    <property type="entry name" value="REC_YesN-like"/>
    <property type="match status" value="1"/>
</dbReference>
<dbReference type="SUPFAM" id="SSF46689">
    <property type="entry name" value="Homeodomain-like"/>
    <property type="match status" value="2"/>
</dbReference>
<gene>
    <name evidence="7" type="ORF">ACFOZ1_01045</name>
</gene>
<evidence type="ECO:0000256" key="4">
    <source>
        <dbReference type="PROSITE-ProRule" id="PRU00169"/>
    </source>
</evidence>
<dbReference type="PROSITE" id="PS50110">
    <property type="entry name" value="RESPONSE_REGULATORY"/>
    <property type="match status" value="1"/>
</dbReference>
<dbReference type="Gene3D" id="3.40.50.2300">
    <property type="match status" value="1"/>
</dbReference>
<evidence type="ECO:0000256" key="2">
    <source>
        <dbReference type="ARBA" id="ARBA00023125"/>
    </source>
</evidence>
<evidence type="ECO:0000259" key="5">
    <source>
        <dbReference type="PROSITE" id="PS01124"/>
    </source>
</evidence>
<keyword evidence="4" id="KW-0597">Phosphoprotein</keyword>
<feature type="domain" description="Response regulatory" evidence="6">
    <location>
        <begin position="5"/>
        <end position="122"/>
    </location>
</feature>
<accession>A0ABV8VPK6</accession>
<proteinExistence type="predicted"/>
<dbReference type="PRINTS" id="PR00032">
    <property type="entry name" value="HTHARAC"/>
</dbReference>
<dbReference type="InterPro" id="IPR001789">
    <property type="entry name" value="Sig_transdc_resp-reg_receiver"/>
</dbReference>
<keyword evidence="1" id="KW-0805">Transcription regulation</keyword>
<dbReference type="PANTHER" id="PTHR43280:SF28">
    <property type="entry name" value="HTH-TYPE TRANSCRIPTIONAL ACTIVATOR RHAS"/>
    <property type="match status" value="1"/>
</dbReference>
<dbReference type="SMART" id="SM00448">
    <property type="entry name" value="REC"/>
    <property type="match status" value="1"/>
</dbReference>
<dbReference type="SMART" id="SM00342">
    <property type="entry name" value="HTH_ARAC"/>
    <property type="match status" value="1"/>
</dbReference>
<dbReference type="PROSITE" id="PS01124">
    <property type="entry name" value="HTH_ARAC_FAMILY_2"/>
    <property type="match status" value="1"/>
</dbReference>
<dbReference type="Gene3D" id="1.10.10.60">
    <property type="entry name" value="Homeodomain-like"/>
    <property type="match status" value="2"/>
</dbReference>
<evidence type="ECO:0000256" key="3">
    <source>
        <dbReference type="ARBA" id="ARBA00023163"/>
    </source>
</evidence>